<feature type="compositionally biased region" description="Low complexity" evidence="6">
    <location>
        <begin position="771"/>
        <end position="789"/>
    </location>
</feature>
<evidence type="ECO:0000256" key="5">
    <source>
        <dbReference type="RuleBase" id="RU004560"/>
    </source>
</evidence>
<feature type="region of interest" description="Disordered" evidence="6">
    <location>
        <begin position="762"/>
        <end position="817"/>
    </location>
</feature>
<feature type="domain" description="Septin-type G" evidence="8">
    <location>
        <begin position="42"/>
        <end position="435"/>
    </location>
</feature>
<organism evidence="9 10">
    <name type="scientific">Hermanssonia centrifuga</name>
    <dbReference type="NCBI Taxonomy" id="98765"/>
    <lineage>
        <taxon>Eukaryota</taxon>
        <taxon>Fungi</taxon>
        <taxon>Dikarya</taxon>
        <taxon>Basidiomycota</taxon>
        <taxon>Agaricomycotina</taxon>
        <taxon>Agaricomycetes</taxon>
        <taxon>Polyporales</taxon>
        <taxon>Meruliaceae</taxon>
        <taxon>Hermanssonia</taxon>
    </lineage>
</organism>
<proteinExistence type="inferred from homology"/>
<gene>
    <name evidence="9" type="ORF">PHLCEN_2v13628</name>
</gene>
<feature type="region of interest" description="Disordered" evidence="6">
    <location>
        <begin position="1"/>
        <end position="38"/>
    </location>
</feature>
<dbReference type="InterPro" id="IPR001138">
    <property type="entry name" value="Zn2Cys6_DnaBD"/>
</dbReference>
<dbReference type="Proteomes" id="UP000186601">
    <property type="component" value="Unassembled WGS sequence"/>
</dbReference>
<feature type="compositionally biased region" description="Polar residues" evidence="6">
    <location>
        <begin position="790"/>
        <end position="802"/>
    </location>
</feature>
<feature type="compositionally biased region" description="Polar residues" evidence="6">
    <location>
        <begin position="697"/>
        <end position="716"/>
    </location>
</feature>
<dbReference type="InterPro" id="IPR050675">
    <property type="entry name" value="OAF3"/>
</dbReference>
<dbReference type="SUPFAM" id="SSF57701">
    <property type="entry name" value="Zn2/Cys6 DNA-binding domain"/>
    <property type="match status" value="2"/>
</dbReference>
<dbReference type="EMBL" id="MLYV02001350">
    <property type="protein sequence ID" value="PSR70477.1"/>
    <property type="molecule type" value="Genomic_DNA"/>
</dbReference>
<dbReference type="GO" id="GO:0008270">
    <property type="term" value="F:zinc ion binding"/>
    <property type="evidence" value="ECO:0007669"/>
    <property type="project" value="InterPro"/>
</dbReference>
<dbReference type="GO" id="GO:0000981">
    <property type="term" value="F:DNA-binding transcription factor activity, RNA polymerase II-specific"/>
    <property type="evidence" value="ECO:0007669"/>
    <property type="project" value="InterPro"/>
</dbReference>
<evidence type="ECO:0000256" key="4">
    <source>
        <dbReference type="ARBA" id="ARBA00023242"/>
    </source>
</evidence>
<protein>
    <submittedName>
        <fullName evidence="9">Uncharacterized protein</fullName>
    </submittedName>
</protein>
<dbReference type="Pfam" id="PF00735">
    <property type="entry name" value="Septin"/>
    <property type="match status" value="3"/>
</dbReference>
<evidence type="ECO:0000259" key="7">
    <source>
        <dbReference type="PROSITE" id="PS50048"/>
    </source>
</evidence>
<keyword evidence="5" id="KW-0342">GTP-binding</keyword>
<dbReference type="PANTHER" id="PTHR31069">
    <property type="entry name" value="OLEATE-ACTIVATED TRANSCRIPTION FACTOR 1-RELATED"/>
    <property type="match status" value="1"/>
</dbReference>
<feature type="compositionally biased region" description="Acidic residues" evidence="6">
    <location>
        <begin position="573"/>
        <end position="582"/>
    </location>
</feature>
<feature type="domain" description="Zn(2)-C6 fungal-type" evidence="7">
    <location>
        <begin position="725"/>
        <end position="755"/>
    </location>
</feature>
<keyword evidence="3" id="KW-0804">Transcription</keyword>
<keyword evidence="10" id="KW-1185">Reference proteome</keyword>
<dbReference type="CDD" id="cd00067">
    <property type="entry name" value="GAL4"/>
    <property type="match status" value="2"/>
</dbReference>
<dbReference type="PRINTS" id="PR00755">
    <property type="entry name" value="AFLATOXINBRP"/>
</dbReference>
<evidence type="ECO:0000313" key="10">
    <source>
        <dbReference type="Proteomes" id="UP000186601"/>
    </source>
</evidence>
<dbReference type="OrthoDB" id="10261408at2759"/>
<keyword evidence="5" id="KW-0547">Nucleotide-binding</keyword>
<accession>A0A2R6NDN4</accession>
<evidence type="ECO:0000256" key="6">
    <source>
        <dbReference type="SAM" id="MobiDB-lite"/>
    </source>
</evidence>
<feature type="compositionally biased region" description="Basic and acidic residues" evidence="6">
    <location>
        <begin position="807"/>
        <end position="817"/>
    </location>
</feature>
<dbReference type="Gene3D" id="4.10.240.10">
    <property type="entry name" value="Zn(2)-C6 fungal-type DNA-binding domain"/>
    <property type="match status" value="2"/>
</dbReference>
<keyword evidence="4" id="KW-0539">Nucleus</keyword>
<feature type="compositionally biased region" description="Basic and acidic residues" evidence="6">
    <location>
        <begin position="7"/>
        <end position="19"/>
    </location>
</feature>
<evidence type="ECO:0000256" key="2">
    <source>
        <dbReference type="ARBA" id="ARBA00023125"/>
    </source>
</evidence>
<dbReference type="InterPro" id="IPR030379">
    <property type="entry name" value="G_SEPTIN_dom"/>
</dbReference>
<feature type="domain" description="Zn(2)-C6 fungal-type" evidence="7">
    <location>
        <begin position="525"/>
        <end position="555"/>
    </location>
</feature>
<sequence length="849" mass="92339">MDSNEQLSRREQVDFRDQAHANGGRPHLSAAARSLSADRMDGEGSGYTLMVAGRRTGKTAFLRLLLDTSLISPTATQDQLASVAKFVQGCGGYTSHIRTVSVNVDLAVGAADKAELQTLTLTLIDTPSLDFEDAGTGQRTVDEILRHVDARFSDSAEDEHKALTGDQHVHLCVYFLDPDDIVPPPSVSVQPAPMMSRARNNSLSKPELEPVILEPPVTTLPLLCRPTLPQADIATIRRLSARVNVLPVVGRADVLTNDRLTAVKVAVRRDLAAAGIGFGIFDNTPQHPIYGTDLGIIVPSVSEHTNGYNGHAHGSASAASSPPSTPISSTPLPYALISPDIYSHSDGVSRPALSRHELVIQYTPSYSNASMHHSITKIIPQKWTRTYRWGSLDCMDANHCDFLQLRGAIFHHMKTLQKYTREFLYERFKADYQIQNPPPPRTQRSPVLARVPLSQNSRPILAIDTAPAPTVSNRQASGSISRSSLNGESVPPPLSAQTSLMPDLSPKTASSSKSQRTRAKKITVACNFCRSRKLKCDGGRPACGQCFKRSNTCDYMTNHKRRGSGKRRKFDEGSESDGECDSGDPSGDIEPSQSPEVHSVSHSRRNSNAMEMIMEDVKLPPLNGNIVHLDRREEPPPKLLSITQSPASLMQAPPERTFINHHELPPIATLPVTPSGSSIQDYSQTLPPLRQPVEIQPGSQPQRRRTSSAASTKGRQNGFGSKIVACNFCRARKTRCDGGHPACGSCARRSLPCNYVNDPAANNPKGRPKMAAPVVGPSASVPPSQQPSPTNRTAPLTGSTNGYIRYIDPRDNGDSDLKRNLEAEHTLPNKKMRVTDDLPLNAVTVSRLN</sequence>
<dbReference type="STRING" id="98765.A0A2R6NDN4"/>
<evidence type="ECO:0000256" key="1">
    <source>
        <dbReference type="ARBA" id="ARBA00023015"/>
    </source>
</evidence>
<comment type="caution">
    <text evidence="9">The sequence shown here is derived from an EMBL/GenBank/DDBJ whole genome shotgun (WGS) entry which is preliminary data.</text>
</comment>
<dbReference type="AlphaFoldDB" id="A0A2R6NDN4"/>
<keyword evidence="2" id="KW-0238">DNA-binding</keyword>
<reference evidence="9 10" key="1">
    <citation type="submission" date="2018-02" db="EMBL/GenBank/DDBJ databases">
        <title>Genome sequence of the basidiomycete white-rot fungus Phlebia centrifuga.</title>
        <authorList>
            <person name="Granchi Z."/>
            <person name="Peng M."/>
            <person name="de Vries R.P."/>
            <person name="Hilden K."/>
            <person name="Makela M.R."/>
            <person name="Grigoriev I."/>
            <person name="Riley R."/>
        </authorList>
    </citation>
    <scope>NUCLEOTIDE SEQUENCE [LARGE SCALE GENOMIC DNA]</scope>
    <source>
        <strain evidence="9 10">FBCC195</strain>
    </source>
</reference>
<dbReference type="PROSITE" id="PS50048">
    <property type="entry name" value="ZN2_CY6_FUNGAL_2"/>
    <property type="match status" value="2"/>
</dbReference>
<evidence type="ECO:0000256" key="3">
    <source>
        <dbReference type="ARBA" id="ARBA00023163"/>
    </source>
</evidence>
<feature type="region of interest" description="Disordered" evidence="6">
    <location>
        <begin position="460"/>
        <end position="517"/>
    </location>
</feature>
<dbReference type="Gene3D" id="3.40.50.300">
    <property type="entry name" value="P-loop containing nucleotide triphosphate hydrolases"/>
    <property type="match status" value="1"/>
</dbReference>
<dbReference type="SMART" id="SM00066">
    <property type="entry name" value="GAL4"/>
    <property type="match status" value="2"/>
</dbReference>
<dbReference type="Pfam" id="PF00172">
    <property type="entry name" value="Zn_clus"/>
    <property type="match status" value="2"/>
</dbReference>
<dbReference type="PROSITE" id="PS00463">
    <property type="entry name" value="ZN2_CY6_FUNGAL_1"/>
    <property type="match status" value="2"/>
</dbReference>
<name>A0A2R6NDN4_9APHY</name>
<feature type="compositionally biased region" description="Basic residues" evidence="6">
    <location>
        <begin position="558"/>
        <end position="568"/>
    </location>
</feature>
<evidence type="ECO:0000313" key="9">
    <source>
        <dbReference type="EMBL" id="PSR70477.1"/>
    </source>
</evidence>
<feature type="compositionally biased region" description="Polar residues" evidence="6">
    <location>
        <begin position="470"/>
        <end position="487"/>
    </location>
</feature>
<dbReference type="InterPro" id="IPR036864">
    <property type="entry name" value="Zn2-C6_fun-type_DNA-bd_sf"/>
</dbReference>
<feature type="region of interest" description="Disordered" evidence="6">
    <location>
        <begin position="555"/>
        <end position="604"/>
    </location>
</feature>
<dbReference type="InterPro" id="IPR027417">
    <property type="entry name" value="P-loop_NTPase"/>
</dbReference>
<feature type="region of interest" description="Disordered" evidence="6">
    <location>
        <begin position="689"/>
        <end position="716"/>
    </location>
</feature>
<dbReference type="PROSITE" id="PS51719">
    <property type="entry name" value="G_SEPTIN"/>
    <property type="match status" value="1"/>
</dbReference>
<evidence type="ECO:0000259" key="8">
    <source>
        <dbReference type="PROSITE" id="PS51719"/>
    </source>
</evidence>
<dbReference type="PANTHER" id="PTHR31069:SF32">
    <property type="entry name" value="ARGININE METABOLISM REGULATION PROTEIN II"/>
    <property type="match status" value="1"/>
</dbReference>
<keyword evidence="1" id="KW-0805">Transcription regulation</keyword>
<dbReference type="GO" id="GO:0003677">
    <property type="term" value="F:DNA binding"/>
    <property type="evidence" value="ECO:0007669"/>
    <property type="project" value="UniProtKB-KW"/>
</dbReference>
<comment type="similarity">
    <text evidence="5">Belongs to the TRAFAC class TrmE-Era-EngA-EngB-Septin-like GTPase superfamily. Septin GTPase family.</text>
</comment>
<dbReference type="GO" id="GO:0005525">
    <property type="term" value="F:GTP binding"/>
    <property type="evidence" value="ECO:0007669"/>
    <property type="project" value="UniProtKB-KW"/>
</dbReference>